<dbReference type="PANTHER" id="PTHR44757:SF2">
    <property type="entry name" value="BIOFILM ARCHITECTURE MAINTENANCE PROTEIN MBAA"/>
    <property type="match status" value="1"/>
</dbReference>
<dbReference type="Gene3D" id="3.30.450.20">
    <property type="entry name" value="PAS domain"/>
    <property type="match status" value="1"/>
</dbReference>
<dbReference type="InterPro" id="IPR035919">
    <property type="entry name" value="EAL_sf"/>
</dbReference>
<name>A0A0N9I914_9PSEU</name>
<dbReference type="SMART" id="SM00267">
    <property type="entry name" value="GGDEF"/>
    <property type="match status" value="1"/>
</dbReference>
<dbReference type="EMBL" id="CP012752">
    <property type="protein sequence ID" value="ALG12883.1"/>
    <property type="molecule type" value="Genomic_DNA"/>
</dbReference>
<protein>
    <recommendedName>
        <fullName evidence="5">Diguanylate phosphodiesterase</fullName>
    </recommendedName>
</protein>
<dbReference type="Pfam" id="PF00990">
    <property type="entry name" value="GGDEF"/>
    <property type="match status" value="1"/>
</dbReference>
<dbReference type="SMART" id="SM00091">
    <property type="entry name" value="PAS"/>
    <property type="match status" value="1"/>
</dbReference>
<dbReference type="PROSITE" id="PS50887">
    <property type="entry name" value="GGDEF"/>
    <property type="match status" value="1"/>
</dbReference>
<dbReference type="KEGG" id="kphy:AOZ06_43910"/>
<dbReference type="InterPro" id="IPR000014">
    <property type="entry name" value="PAS"/>
</dbReference>
<evidence type="ECO:0000313" key="4">
    <source>
        <dbReference type="Proteomes" id="UP000063699"/>
    </source>
</evidence>
<proteinExistence type="predicted"/>
<dbReference type="PANTHER" id="PTHR44757">
    <property type="entry name" value="DIGUANYLATE CYCLASE DGCP"/>
    <property type="match status" value="1"/>
</dbReference>
<evidence type="ECO:0000259" key="1">
    <source>
        <dbReference type="PROSITE" id="PS50112"/>
    </source>
</evidence>
<dbReference type="STRING" id="860235.AOZ06_43910"/>
<dbReference type="InterPro" id="IPR000160">
    <property type="entry name" value="GGDEF_dom"/>
</dbReference>
<dbReference type="InterPro" id="IPR035965">
    <property type="entry name" value="PAS-like_dom_sf"/>
</dbReference>
<dbReference type="CDD" id="cd01949">
    <property type="entry name" value="GGDEF"/>
    <property type="match status" value="1"/>
</dbReference>
<dbReference type="Gene3D" id="3.20.20.450">
    <property type="entry name" value="EAL domain"/>
    <property type="match status" value="1"/>
</dbReference>
<keyword evidence="4" id="KW-1185">Reference proteome</keyword>
<dbReference type="OrthoDB" id="9804747at2"/>
<sequence length="622" mass="67119">MTAPQSHRGPARTEIVRSWADAVTARTHVPLGAGELQERLAGLLDDLIAALTSDPFTPERAYDVGTRLADVRSGGTEAMSSTMDLIGAWLGAVPELAGLPHHTERIFSAAGALAAGYCEAAQQAVSAQQEELHQASLGDTRRKLNEVSAELDHVLDGCTTAIALTDPDGRFLRVNHALCVLLGYEEKELDRHDLFDVVPRKDAALFRSLLGRDTRNFQRLQQLVGKDGELAWTRLTLTQPQPAAFVLVFEDYSELQLLRKRMTHTALHDMLTGLPNRQLFASTLETVLRRGVTVCHLDLDGFATLSHGLGRQVGDTVLMHVAHRLRAAVAAENTLVARFGADEFAVLMPLTQPEMIVRHLRNALRPPIEVAGHHIVLTAAIGVVNATNADSADVLAAAELALTRARGLGIGQWSLHAPADRERATSIAVLPTALRTGQVEVTYRPLHRLPGRQPVGADAVLTLAGLSHWDCVVRAENWLLRKVCSADLGLPVHVGLVTADPGEVERITALTGTPPDRLCVSVPAGDRLLPLADTGVGIEIRDFGLADIAFLEALPIKAVRLDRRLRHPGALTSKALRHVLGLVRAAGTSVIVDGLPTWQDAERWQELGADIVAVEQSDPVSS</sequence>
<dbReference type="GO" id="GO:0006355">
    <property type="term" value="P:regulation of DNA-templated transcription"/>
    <property type="evidence" value="ECO:0007669"/>
    <property type="project" value="InterPro"/>
</dbReference>
<dbReference type="Gene3D" id="3.30.70.270">
    <property type="match status" value="1"/>
</dbReference>
<evidence type="ECO:0000313" key="3">
    <source>
        <dbReference type="EMBL" id="ALG12883.1"/>
    </source>
</evidence>
<feature type="domain" description="GGDEF" evidence="2">
    <location>
        <begin position="290"/>
        <end position="418"/>
    </location>
</feature>
<dbReference type="Pfam" id="PF00989">
    <property type="entry name" value="PAS"/>
    <property type="match status" value="1"/>
</dbReference>
<evidence type="ECO:0000259" key="2">
    <source>
        <dbReference type="PROSITE" id="PS50887"/>
    </source>
</evidence>
<accession>A0A0N9I914</accession>
<dbReference type="InterPro" id="IPR013767">
    <property type="entry name" value="PAS_fold"/>
</dbReference>
<dbReference type="SUPFAM" id="SSF55785">
    <property type="entry name" value="PYP-like sensor domain (PAS domain)"/>
    <property type="match status" value="1"/>
</dbReference>
<dbReference type="SUPFAM" id="SSF55073">
    <property type="entry name" value="Nucleotide cyclase"/>
    <property type="match status" value="1"/>
</dbReference>
<dbReference type="CDD" id="cd00130">
    <property type="entry name" value="PAS"/>
    <property type="match status" value="1"/>
</dbReference>
<dbReference type="NCBIfam" id="TIGR00254">
    <property type="entry name" value="GGDEF"/>
    <property type="match status" value="1"/>
</dbReference>
<reference evidence="3 4" key="1">
    <citation type="submission" date="2015-07" db="EMBL/GenBank/DDBJ databases">
        <title>Genome sequencing of Kibdelosporangium phytohabitans.</title>
        <authorList>
            <person name="Qin S."/>
            <person name="Xing K."/>
        </authorList>
    </citation>
    <scope>NUCLEOTIDE SEQUENCE [LARGE SCALE GENOMIC DNA]</scope>
    <source>
        <strain evidence="3 4">KLBMP1111</strain>
    </source>
</reference>
<dbReference type="AlphaFoldDB" id="A0A0N9I914"/>
<dbReference type="InterPro" id="IPR043128">
    <property type="entry name" value="Rev_trsase/Diguanyl_cyclase"/>
</dbReference>
<feature type="domain" description="PAS" evidence="1">
    <location>
        <begin position="147"/>
        <end position="217"/>
    </location>
</feature>
<dbReference type="InterPro" id="IPR029787">
    <property type="entry name" value="Nucleotide_cyclase"/>
</dbReference>
<dbReference type="InterPro" id="IPR052155">
    <property type="entry name" value="Biofilm_reg_signaling"/>
</dbReference>
<organism evidence="3 4">
    <name type="scientific">Kibdelosporangium phytohabitans</name>
    <dbReference type="NCBI Taxonomy" id="860235"/>
    <lineage>
        <taxon>Bacteria</taxon>
        <taxon>Bacillati</taxon>
        <taxon>Actinomycetota</taxon>
        <taxon>Actinomycetes</taxon>
        <taxon>Pseudonocardiales</taxon>
        <taxon>Pseudonocardiaceae</taxon>
        <taxon>Kibdelosporangium</taxon>
    </lineage>
</organism>
<evidence type="ECO:0008006" key="5">
    <source>
        <dbReference type="Google" id="ProtNLM"/>
    </source>
</evidence>
<dbReference type="Proteomes" id="UP000063699">
    <property type="component" value="Chromosome"/>
</dbReference>
<dbReference type="SUPFAM" id="SSF141868">
    <property type="entry name" value="EAL domain-like"/>
    <property type="match status" value="1"/>
</dbReference>
<dbReference type="NCBIfam" id="TIGR00229">
    <property type="entry name" value="sensory_box"/>
    <property type="match status" value="1"/>
</dbReference>
<gene>
    <name evidence="3" type="ORF">AOZ06_43910</name>
</gene>
<dbReference type="RefSeq" id="WP_054294774.1">
    <property type="nucleotide sequence ID" value="NZ_CP012752.1"/>
</dbReference>
<dbReference type="PROSITE" id="PS50112">
    <property type="entry name" value="PAS"/>
    <property type="match status" value="1"/>
</dbReference>